<gene>
    <name evidence="5" type="ORF">GCM10007380_36960</name>
</gene>
<organism evidence="5 6">
    <name type="scientific">Gottfriedia solisilvae</name>
    <dbReference type="NCBI Taxonomy" id="1516104"/>
    <lineage>
        <taxon>Bacteria</taxon>
        <taxon>Bacillati</taxon>
        <taxon>Bacillota</taxon>
        <taxon>Bacilli</taxon>
        <taxon>Bacillales</taxon>
        <taxon>Bacillaceae</taxon>
        <taxon>Gottfriedia</taxon>
    </lineage>
</organism>
<name>A0A8J3F4X1_9BACI</name>
<reference evidence="6" key="1">
    <citation type="journal article" date="2019" name="Int. J. Syst. Evol. Microbiol.">
        <title>The Global Catalogue of Microorganisms (GCM) 10K type strain sequencing project: providing services to taxonomists for standard genome sequencing and annotation.</title>
        <authorList>
            <consortium name="The Broad Institute Genomics Platform"/>
            <consortium name="The Broad Institute Genome Sequencing Center for Infectious Disease"/>
            <person name="Wu L."/>
            <person name="Ma J."/>
        </authorList>
    </citation>
    <scope>NUCLEOTIDE SEQUENCE [LARGE SCALE GENOMIC DNA]</scope>
    <source>
        <strain evidence="6">CGMCC 1.14993</strain>
    </source>
</reference>
<dbReference type="PANTHER" id="PTHR30146">
    <property type="entry name" value="LACI-RELATED TRANSCRIPTIONAL REPRESSOR"/>
    <property type="match status" value="1"/>
</dbReference>
<dbReference type="SUPFAM" id="SSF47413">
    <property type="entry name" value="lambda repressor-like DNA-binding domains"/>
    <property type="match status" value="1"/>
</dbReference>
<keyword evidence="1" id="KW-0805">Transcription regulation</keyword>
<evidence type="ECO:0000256" key="2">
    <source>
        <dbReference type="ARBA" id="ARBA00023125"/>
    </source>
</evidence>
<dbReference type="AlphaFoldDB" id="A0A8J3F4X1"/>
<evidence type="ECO:0000313" key="6">
    <source>
        <dbReference type="Proteomes" id="UP000626244"/>
    </source>
</evidence>
<keyword evidence="3" id="KW-0804">Transcription</keyword>
<accession>A0A8J3F4X1</accession>
<dbReference type="PRINTS" id="PR00036">
    <property type="entry name" value="HTHLACI"/>
</dbReference>
<proteinExistence type="predicted"/>
<dbReference type="SUPFAM" id="SSF53822">
    <property type="entry name" value="Periplasmic binding protein-like I"/>
    <property type="match status" value="1"/>
</dbReference>
<comment type="caution">
    <text evidence="5">The sequence shown here is derived from an EMBL/GenBank/DDBJ whole genome shotgun (WGS) entry which is preliminary data.</text>
</comment>
<dbReference type="InterPro" id="IPR028082">
    <property type="entry name" value="Peripla_BP_I"/>
</dbReference>
<evidence type="ECO:0000259" key="4">
    <source>
        <dbReference type="PROSITE" id="PS50932"/>
    </source>
</evidence>
<dbReference type="InterPro" id="IPR010982">
    <property type="entry name" value="Lambda_DNA-bd_dom_sf"/>
</dbReference>
<dbReference type="InterPro" id="IPR000843">
    <property type="entry name" value="HTH_LacI"/>
</dbReference>
<dbReference type="SMART" id="SM00354">
    <property type="entry name" value="HTH_LACI"/>
    <property type="match status" value="1"/>
</dbReference>
<dbReference type="OrthoDB" id="9784962at2"/>
<dbReference type="Gene3D" id="3.40.50.2300">
    <property type="match status" value="2"/>
</dbReference>
<protein>
    <submittedName>
        <fullName evidence="5">LacI family transcriptional regulator</fullName>
    </submittedName>
</protein>
<feature type="domain" description="HTH lacI-type" evidence="4">
    <location>
        <begin position="3"/>
        <end position="57"/>
    </location>
</feature>
<evidence type="ECO:0000256" key="1">
    <source>
        <dbReference type="ARBA" id="ARBA00023015"/>
    </source>
</evidence>
<dbReference type="Proteomes" id="UP000626244">
    <property type="component" value="Unassembled WGS sequence"/>
</dbReference>
<dbReference type="Gene3D" id="1.10.260.40">
    <property type="entry name" value="lambda repressor-like DNA-binding domains"/>
    <property type="match status" value="1"/>
</dbReference>
<sequence length="340" mass="37974">MGPTIYDIARVAKVSKSTVSRVLNNKSNISEESRTRVMKAIEELNYQPSKLARALTSSGFDAIMVMSRSTKTTAGNTFFSEIIHSISMRAEEENFDVILQTSKNSKDELEKCIAKIRGRMIKGILMLSSPANEDFFKELDKYDIPIVVIGKLEEDFQNIYSVDTDNFKDSYDLVQHLIDNGHRDIACLHSSLDYHVSIDRLEGYKKCLMDNGIPLRTDRIIDSGYTMEQAYDASEKLLTSDELPTAIFAIDDLKIIGLYNTAAKLGISIPKDISIVGYNNGIFSPLLSPPLTGIEVPIIKLGEVATNLLFSIIKKQVDQQEPIIVPTKILEQKSVTTIHS</sequence>
<dbReference type="GO" id="GO:0003700">
    <property type="term" value="F:DNA-binding transcription factor activity"/>
    <property type="evidence" value="ECO:0007669"/>
    <property type="project" value="TreeGrafter"/>
</dbReference>
<dbReference type="InterPro" id="IPR046335">
    <property type="entry name" value="LacI/GalR-like_sensor"/>
</dbReference>
<dbReference type="CDD" id="cd01392">
    <property type="entry name" value="HTH_LacI"/>
    <property type="match status" value="1"/>
</dbReference>
<dbReference type="RefSeq" id="WP_088002271.1">
    <property type="nucleotide sequence ID" value="NZ_BMHB01000003.1"/>
</dbReference>
<dbReference type="Pfam" id="PF00356">
    <property type="entry name" value="LacI"/>
    <property type="match status" value="1"/>
</dbReference>
<dbReference type="Pfam" id="PF13377">
    <property type="entry name" value="Peripla_BP_3"/>
    <property type="match status" value="1"/>
</dbReference>
<dbReference type="CDD" id="cd06267">
    <property type="entry name" value="PBP1_LacI_sugar_binding-like"/>
    <property type="match status" value="1"/>
</dbReference>
<dbReference type="PANTHER" id="PTHR30146:SF109">
    <property type="entry name" value="HTH-TYPE TRANSCRIPTIONAL REGULATOR GALS"/>
    <property type="match status" value="1"/>
</dbReference>
<evidence type="ECO:0000313" key="5">
    <source>
        <dbReference type="EMBL" id="GGI17241.1"/>
    </source>
</evidence>
<dbReference type="EMBL" id="BMHB01000003">
    <property type="protein sequence ID" value="GGI17241.1"/>
    <property type="molecule type" value="Genomic_DNA"/>
</dbReference>
<dbReference type="PROSITE" id="PS00356">
    <property type="entry name" value="HTH_LACI_1"/>
    <property type="match status" value="1"/>
</dbReference>
<keyword evidence="2" id="KW-0238">DNA-binding</keyword>
<evidence type="ECO:0000256" key="3">
    <source>
        <dbReference type="ARBA" id="ARBA00023163"/>
    </source>
</evidence>
<keyword evidence="6" id="KW-1185">Reference proteome</keyword>
<dbReference type="GO" id="GO:0000976">
    <property type="term" value="F:transcription cis-regulatory region binding"/>
    <property type="evidence" value="ECO:0007669"/>
    <property type="project" value="TreeGrafter"/>
</dbReference>
<dbReference type="PROSITE" id="PS50932">
    <property type="entry name" value="HTH_LACI_2"/>
    <property type="match status" value="1"/>
</dbReference>